<evidence type="ECO:0000313" key="2">
    <source>
        <dbReference type="EMBL" id="MFB9449077.1"/>
    </source>
</evidence>
<feature type="transmembrane region" description="Helical" evidence="1">
    <location>
        <begin position="172"/>
        <end position="190"/>
    </location>
</feature>
<dbReference type="Proteomes" id="UP001589608">
    <property type="component" value="Unassembled WGS sequence"/>
</dbReference>
<sequence>MQSFAKLPAMLVRYEPTPSPNPASAPPGSGLDWWQIVVAAGVVVGLVVGIVQVVFWVQDRRTRREQQRLFEIIGNQLNAERARVEAVQSTALVAELRAQIERDLPAEARRVHLSERLQSLARSITADFEEYQQIEKEMAQTASASPLHEQVRSVVEQAILPARQMDRRRDRFVLIMLDLLAASTLQLRLIEL</sequence>
<reference evidence="2 3" key="1">
    <citation type="submission" date="2024-09" db="EMBL/GenBank/DDBJ databases">
        <authorList>
            <person name="Sun Q."/>
            <person name="Mori K."/>
        </authorList>
    </citation>
    <scope>NUCLEOTIDE SEQUENCE [LARGE SCALE GENOMIC DNA]</scope>
    <source>
        <strain evidence="2 3">JCM 3307</strain>
    </source>
</reference>
<keyword evidence="1" id="KW-1133">Transmembrane helix</keyword>
<evidence type="ECO:0000313" key="3">
    <source>
        <dbReference type="Proteomes" id="UP001589608"/>
    </source>
</evidence>
<dbReference type="EMBL" id="JBHMCA010000063">
    <property type="protein sequence ID" value="MFB9449077.1"/>
    <property type="molecule type" value="Genomic_DNA"/>
</dbReference>
<evidence type="ECO:0000256" key="1">
    <source>
        <dbReference type="SAM" id="Phobius"/>
    </source>
</evidence>
<accession>A0ABV5MJN8</accession>
<comment type="caution">
    <text evidence="2">The sequence shown here is derived from an EMBL/GenBank/DDBJ whole genome shotgun (WGS) entry which is preliminary data.</text>
</comment>
<dbReference type="RefSeq" id="WP_223092754.1">
    <property type="nucleotide sequence ID" value="NZ_CP061913.1"/>
</dbReference>
<keyword evidence="3" id="KW-1185">Reference proteome</keyword>
<name>A0ABV5MJN8_9ACTN</name>
<keyword evidence="1" id="KW-0472">Membrane</keyword>
<proteinExistence type="predicted"/>
<gene>
    <name evidence="2" type="ORF">ACFFTR_38880</name>
</gene>
<protein>
    <submittedName>
        <fullName evidence="2">Uncharacterized protein</fullName>
    </submittedName>
</protein>
<feature type="transmembrane region" description="Helical" evidence="1">
    <location>
        <begin position="33"/>
        <end position="57"/>
    </location>
</feature>
<organism evidence="2 3">
    <name type="scientific">Dactylosporangium vinaceum</name>
    <dbReference type="NCBI Taxonomy" id="53362"/>
    <lineage>
        <taxon>Bacteria</taxon>
        <taxon>Bacillati</taxon>
        <taxon>Actinomycetota</taxon>
        <taxon>Actinomycetes</taxon>
        <taxon>Micromonosporales</taxon>
        <taxon>Micromonosporaceae</taxon>
        <taxon>Dactylosporangium</taxon>
    </lineage>
</organism>
<keyword evidence="1" id="KW-0812">Transmembrane</keyword>